<evidence type="ECO:0000313" key="1">
    <source>
        <dbReference type="EMBL" id="GFY20094.1"/>
    </source>
</evidence>
<sequence>MSTGLDAELCPASGVYPLSDWQNSVQRQGYVQCPSGRTLFIVRGMSIGLEEEPCPVSGVCPGSGLQNSFQLQGYIQWPGGRFCSSLEGYVLWPGGRTLSCVRCMSFGLEAELSESQECPESEWQNSVHCQEGISSVRMAELFPASGYVQMPGGRTLLSVKGITSGLDAEILPSVRGMAFVQVAVLGLASGVCPRGKILSCVRGMSTGLEAELCPFPVVCSVAWRQNSVLRHRYVQCPSGRMSYLKDENKRLFSK</sequence>
<evidence type="ECO:0000313" key="2">
    <source>
        <dbReference type="Proteomes" id="UP000887159"/>
    </source>
</evidence>
<dbReference type="Proteomes" id="UP000887159">
    <property type="component" value="Unassembled WGS sequence"/>
</dbReference>
<keyword evidence="2" id="KW-1185">Reference proteome</keyword>
<accession>A0A8X6VS29</accession>
<comment type="caution">
    <text evidence="1">The sequence shown here is derived from an EMBL/GenBank/DDBJ whole genome shotgun (WGS) entry which is preliminary data.</text>
</comment>
<reference evidence="1" key="1">
    <citation type="submission" date="2020-08" db="EMBL/GenBank/DDBJ databases">
        <title>Multicomponent nature underlies the extraordinary mechanical properties of spider dragline silk.</title>
        <authorList>
            <person name="Kono N."/>
            <person name="Nakamura H."/>
            <person name="Mori M."/>
            <person name="Yoshida Y."/>
            <person name="Ohtoshi R."/>
            <person name="Malay A.D."/>
            <person name="Moran D.A.P."/>
            <person name="Tomita M."/>
            <person name="Numata K."/>
            <person name="Arakawa K."/>
        </authorList>
    </citation>
    <scope>NUCLEOTIDE SEQUENCE</scope>
</reference>
<name>A0A8X6VS29_TRICX</name>
<organism evidence="1 2">
    <name type="scientific">Trichonephila clavipes</name>
    <name type="common">Golden silk orbweaver</name>
    <name type="synonym">Nephila clavipes</name>
    <dbReference type="NCBI Taxonomy" id="2585209"/>
    <lineage>
        <taxon>Eukaryota</taxon>
        <taxon>Metazoa</taxon>
        <taxon>Ecdysozoa</taxon>
        <taxon>Arthropoda</taxon>
        <taxon>Chelicerata</taxon>
        <taxon>Arachnida</taxon>
        <taxon>Araneae</taxon>
        <taxon>Araneomorphae</taxon>
        <taxon>Entelegynae</taxon>
        <taxon>Araneoidea</taxon>
        <taxon>Nephilidae</taxon>
        <taxon>Trichonephila</taxon>
    </lineage>
</organism>
<dbReference type="EMBL" id="BMAU01021354">
    <property type="protein sequence ID" value="GFY20094.1"/>
    <property type="molecule type" value="Genomic_DNA"/>
</dbReference>
<protein>
    <submittedName>
        <fullName evidence="1">Uncharacterized protein</fullName>
    </submittedName>
</protein>
<dbReference type="AlphaFoldDB" id="A0A8X6VS29"/>
<gene>
    <name evidence="1" type="ORF">TNCV_2147871</name>
</gene>
<proteinExistence type="predicted"/>